<dbReference type="Pfam" id="PF05116">
    <property type="entry name" value="S6PP"/>
    <property type="match status" value="1"/>
</dbReference>
<dbReference type="Gene3D" id="3.40.50.2000">
    <property type="entry name" value="Glycogen Phosphorylase B"/>
    <property type="match status" value="2"/>
</dbReference>
<evidence type="ECO:0000259" key="6">
    <source>
        <dbReference type="Pfam" id="PF00534"/>
    </source>
</evidence>
<reference evidence="8 9" key="1">
    <citation type="submission" date="2016-05" db="EMBL/GenBank/DDBJ databases">
        <title>Compelete Genome Sequence of Bacteriochlorophyll-Synthesizing Bacterium Porphyrobacter neustonensis DSM 9434.</title>
        <authorList>
            <person name="Shi X.-L."/>
            <person name="Wu Y.-H."/>
            <person name="Cheng H."/>
            <person name="Xu L."/>
            <person name="Zhang X.-Q."/>
            <person name="Wang C.-S."/>
            <person name="Xu X.-W."/>
        </authorList>
    </citation>
    <scope>NUCLEOTIDE SEQUENCE [LARGE SCALE GENOMIC DNA]</scope>
    <source>
        <strain evidence="8 9">DSM 9434</strain>
    </source>
</reference>
<evidence type="ECO:0000256" key="3">
    <source>
        <dbReference type="ARBA" id="ARBA00022676"/>
    </source>
</evidence>
<evidence type="ECO:0000256" key="4">
    <source>
        <dbReference type="ARBA" id="ARBA00022679"/>
    </source>
</evidence>
<evidence type="ECO:0000256" key="5">
    <source>
        <dbReference type="ARBA" id="ARBA00047471"/>
    </source>
</evidence>
<dbReference type="EC" id="2.4.1.14" evidence="2"/>
<dbReference type="GO" id="GO:0046524">
    <property type="term" value="F:sucrose-phosphate synthase activity"/>
    <property type="evidence" value="ECO:0007669"/>
    <property type="project" value="UniProtKB-EC"/>
</dbReference>
<dbReference type="STRING" id="1112.A9D12_00015"/>
<keyword evidence="3" id="KW-0328">Glycosyltransferase</keyword>
<protein>
    <recommendedName>
        <fullName evidence="2">sucrose-phosphate synthase</fullName>
        <ecNumber evidence="2">2.4.1.14</ecNumber>
    </recommendedName>
</protein>
<dbReference type="Proteomes" id="UP000078263">
    <property type="component" value="Chromosome"/>
</dbReference>
<name>A0A192D0W6_9SPHN</name>
<organism evidence="8 9">
    <name type="scientific">Erythrobacter neustonensis</name>
    <dbReference type="NCBI Taxonomy" id="1112"/>
    <lineage>
        <taxon>Bacteria</taxon>
        <taxon>Pseudomonadati</taxon>
        <taxon>Pseudomonadota</taxon>
        <taxon>Alphaproteobacteria</taxon>
        <taxon>Sphingomonadales</taxon>
        <taxon>Erythrobacteraceae</taxon>
        <taxon>Erythrobacter/Porphyrobacter group</taxon>
        <taxon>Erythrobacter</taxon>
    </lineage>
</organism>
<dbReference type="InterPro" id="IPR036412">
    <property type="entry name" value="HAD-like_sf"/>
</dbReference>
<gene>
    <name evidence="8" type="ORF">A9D12_00015</name>
</gene>
<dbReference type="Pfam" id="PF00534">
    <property type="entry name" value="Glycos_transf_1"/>
    <property type="match status" value="1"/>
</dbReference>
<dbReference type="InterPro" id="IPR044161">
    <property type="entry name" value="SPS"/>
</dbReference>
<evidence type="ECO:0000259" key="7">
    <source>
        <dbReference type="Pfam" id="PF05116"/>
    </source>
</evidence>
<accession>A0A192D0W6</accession>
<keyword evidence="9" id="KW-1185">Reference proteome</keyword>
<dbReference type="Gene3D" id="3.40.50.1000">
    <property type="entry name" value="HAD superfamily/HAD-like"/>
    <property type="match status" value="1"/>
</dbReference>
<evidence type="ECO:0000256" key="1">
    <source>
        <dbReference type="ARBA" id="ARBA00006530"/>
    </source>
</evidence>
<comment type="catalytic activity">
    <reaction evidence="5">
        <text>beta-D-fructose 6-phosphate + UDP-alpha-D-glucose = sucrose 6(F)-phosphate + UDP + H(+)</text>
        <dbReference type="Rhea" id="RHEA:22172"/>
        <dbReference type="ChEBI" id="CHEBI:15378"/>
        <dbReference type="ChEBI" id="CHEBI:57634"/>
        <dbReference type="ChEBI" id="CHEBI:57723"/>
        <dbReference type="ChEBI" id="CHEBI:58223"/>
        <dbReference type="ChEBI" id="CHEBI:58885"/>
        <dbReference type="EC" id="2.4.1.14"/>
    </reaction>
</comment>
<dbReference type="AlphaFoldDB" id="A0A192D0W6"/>
<dbReference type="InterPro" id="IPR006380">
    <property type="entry name" value="SPP-like_dom"/>
</dbReference>
<dbReference type="EMBL" id="CP016033">
    <property type="protein sequence ID" value="ANK11596.1"/>
    <property type="molecule type" value="Genomic_DNA"/>
</dbReference>
<evidence type="ECO:0000256" key="2">
    <source>
        <dbReference type="ARBA" id="ARBA00012536"/>
    </source>
</evidence>
<dbReference type="SUPFAM" id="SSF53756">
    <property type="entry name" value="UDP-Glycosyltransferase/glycogen phosphorylase"/>
    <property type="match status" value="1"/>
</dbReference>
<dbReference type="KEGG" id="pns:A9D12_00015"/>
<evidence type="ECO:0000313" key="9">
    <source>
        <dbReference type="Proteomes" id="UP000078263"/>
    </source>
</evidence>
<sequence length="419" mass="45627">MAKAVRDVFGIPFIYTAHSLGRDKAASLDVIDQAMNSRIAEEIAAIVSADAIVGSSRDECERQLLAYPGARIGTIHRITPGTRTQAIDHRAKAQVLIAPFLRDPTRPVILAIARPVWKKNIAALVEAFGNDPHLKASANLVIVAGQRRNAETCDTEQSDVFRDLVERIDAHDLYGSVAYPKHHDDEHIAGLYQLAASSRGVFVNPALIEPYGLTVVEAAAYGLPVVATRYGGTVDTVTELGHGELVDPRSPQDIAAAIRRLLDDSAYWDQCAANGQSNAQAHTWAAFADQFTTIARSIIAPAAITTAAEPIGVAPRYLLACDLDNTLTGCAAGAAKFRKMLESRPNIVFAVATGRSLVEARRLMRQWDLPEPAVWITDVGTRIYWPGEYGRGKTRRFREMSRAIGRQRKFSPPPIGSMV</sequence>
<keyword evidence="4" id="KW-0808">Transferase</keyword>
<proteinExistence type="inferred from homology"/>
<feature type="domain" description="Sucrose phosphatase-like" evidence="7">
    <location>
        <begin position="316"/>
        <end position="385"/>
    </location>
</feature>
<dbReference type="PANTHER" id="PTHR46039:SF5">
    <property type="entry name" value="SUCROSE-PHOSPHATE SYNTHASE 3-RELATED"/>
    <property type="match status" value="1"/>
</dbReference>
<comment type="similarity">
    <text evidence="1">Belongs to the glycosyltransferase 1 family.</text>
</comment>
<dbReference type="PANTHER" id="PTHR46039">
    <property type="entry name" value="SUCROSE-PHOSPHATE SYNTHASE 3-RELATED"/>
    <property type="match status" value="1"/>
</dbReference>
<dbReference type="SUPFAM" id="SSF56784">
    <property type="entry name" value="HAD-like"/>
    <property type="match status" value="1"/>
</dbReference>
<feature type="domain" description="Glycosyl transferase family 1" evidence="6">
    <location>
        <begin position="101"/>
        <end position="276"/>
    </location>
</feature>
<dbReference type="InterPro" id="IPR001296">
    <property type="entry name" value="Glyco_trans_1"/>
</dbReference>
<dbReference type="InterPro" id="IPR023214">
    <property type="entry name" value="HAD_sf"/>
</dbReference>
<evidence type="ECO:0000313" key="8">
    <source>
        <dbReference type="EMBL" id="ANK11596.1"/>
    </source>
</evidence>